<keyword evidence="10 15" id="KW-0472">Membrane</keyword>
<dbReference type="NCBIfam" id="TIGR02074">
    <property type="entry name" value="PBP_1a_fam"/>
    <property type="match status" value="1"/>
</dbReference>
<dbReference type="Gene3D" id="3.40.710.10">
    <property type="entry name" value="DD-peptidase/beta-lactamase superfamily"/>
    <property type="match status" value="1"/>
</dbReference>
<keyword evidence="15" id="KW-0812">Transmembrane</keyword>
<evidence type="ECO:0000256" key="3">
    <source>
        <dbReference type="ARBA" id="ARBA00022645"/>
    </source>
</evidence>
<dbReference type="PANTHER" id="PTHR32282:SF11">
    <property type="entry name" value="PENICILLIN-BINDING PROTEIN 1B"/>
    <property type="match status" value="1"/>
</dbReference>
<organism evidence="18 19">
    <name type="scientific">Ectobacillus funiculus</name>
    <dbReference type="NCBI Taxonomy" id="137993"/>
    <lineage>
        <taxon>Bacteria</taxon>
        <taxon>Bacillati</taxon>
        <taxon>Bacillota</taxon>
        <taxon>Bacilli</taxon>
        <taxon>Bacillales</taxon>
        <taxon>Bacillaceae</taxon>
        <taxon>Ectobacillus</taxon>
    </lineage>
</organism>
<dbReference type="InterPro" id="IPR001460">
    <property type="entry name" value="PCN-bd_Tpept"/>
</dbReference>
<keyword evidence="2" id="KW-1003">Cell membrane</keyword>
<evidence type="ECO:0000259" key="17">
    <source>
        <dbReference type="Pfam" id="PF00912"/>
    </source>
</evidence>
<evidence type="ECO:0000256" key="12">
    <source>
        <dbReference type="ARBA" id="ARBA00023316"/>
    </source>
</evidence>
<keyword evidence="9" id="KW-0573">Peptidoglycan synthesis</keyword>
<evidence type="ECO:0000256" key="11">
    <source>
        <dbReference type="ARBA" id="ARBA00023268"/>
    </source>
</evidence>
<dbReference type="Pfam" id="PF00912">
    <property type="entry name" value="Transgly"/>
    <property type="match status" value="1"/>
</dbReference>
<dbReference type="SUPFAM" id="SSF56601">
    <property type="entry name" value="beta-lactamase/transpeptidase-like"/>
    <property type="match status" value="1"/>
</dbReference>
<dbReference type="SUPFAM" id="SSF53955">
    <property type="entry name" value="Lysozyme-like"/>
    <property type="match status" value="1"/>
</dbReference>
<dbReference type="InterPro" id="IPR036950">
    <property type="entry name" value="PBP_transglycosylase"/>
</dbReference>
<dbReference type="Proteomes" id="UP001589609">
    <property type="component" value="Unassembled WGS sequence"/>
</dbReference>
<dbReference type="Gene3D" id="1.10.3810.10">
    <property type="entry name" value="Biosynthetic peptidoglycan transglycosylase-like"/>
    <property type="match status" value="1"/>
</dbReference>
<dbReference type="EMBL" id="JBHMAF010000010">
    <property type="protein sequence ID" value="MFB9757423.1"/>
    <property type="molecule type" value="Genomic_DNA"/>
</dbReference>
<accession>A0ABV5WAC4</accession>
<comment type="caution">
    <text evidence="18">The sequence shown here is derived from an EMBL/GenBank/DDBJ whole genome shotgun (WGS) entry which is preliminary data.</text>
</comment>
<keyword evidence="7" id="KW-0378">Hydrolase</keyword>
<dbReference type="InterPro" id="IPR050396">
    <property type="entry name" value="Glycosyltr_51/Transpeptidase"/>
</dbReference>
<keyword evidence="5 18" id="KW-0328">Glycosyltransferase</keyword>
<dbReference type="EC" id="2.4.-.-" evidence="18"/>
<gene>
    <name evidence="18" type="ORF">ACFFMS_02535</name>
</gene>
<evidence type="ECO:0000256" key="13">
    <source>
        <dbReference type="ARBA" id="ARBA00034000"/>
    </source>
</evidence>
<name>A0ABV5WAC4_9BACI</name>
<evidence type="ECO:0000259" key="16">
    <source>
        <dbReference type="Pfam" id="PF00905"/>
    </source>
</evidence>
<evidence type="ECO:0000256" key="5">
    <source>
        <dbReference type="ARBA" id="ARBA00022676"/>
    </source>
</evidence>
<evidence type="ECO:0000313" key="19">
    <source>
        <dbReference type="Proteomes" id="UP001589609"/>
    </source>
</evidence>
<evidence type="ECO:0000256" key="6">
    <source>
        <dbReference type="ARBA" id="ARBA00022679"/>
    </source>
</evidence>
<reference evidence="18 19" key="1">
    <citation type="submission" date="2024-09" db="EMBL/GenBank/DDBJ databases">
        <authorList>
            <person name="Sun Q."/>
            <person name="Mori K."/>
        </authorList>
    </citation>
    <scope>NUCLEOTIDE SEQUENCE [LARGE SCALE GENOMIC DNA]</scope>
    <source>
        <strain evidence="18 19">JCM 11201</strain>
    </source>
</reference>
<evidence type="ECO:0000256" key="2">
    <source>
        <dbReference type="ARBA" id="ARBA00022475"/>
    </source>
</evidence>
<feature type="transmembrane region" description="Helical" evidence="15">
    <location>
        <begin position="12"/>
        <end position="38"/>
    </location>
</feature>
<protein>
    <submittedName>
        <fullName evidence="18">Transglycosylase domain-containing protein</fullName>
        <ecNumber evidence="18">2.4.-.-</ecNumber>
    </submittedName>
</protein>
<evidence type="ECO:0000313" key="18">
    <source>
        <dbReference type="EMBL" id="MFB9757423.1"/>
    </source>
</evidence>
<dbReference type="InterPro" id="IPR012338">
    <property type="entry name" value="Beta-lactam/transpept-like"/>
</dbReference>
<evidence type="ECO:0000256" key="15">
    <source>
        <dbReference type="SAM" id="Phobius"/>
    </source>
</evidence>
<comment type="catalytic activity">
    <reaction evidence="14">
        <text>[GlcNAc-(1-&gt;4)-Mur2Ac(oyl-L-Ala-gamma-D-Glu-L-Lys-D-Ala-D-Ala)](n)-di-trans,octa-cis-undecaprenyl diphosphate + beta-D-GlcNAc-(1-&gt;4)-Mur2Ac(oyl-L-Ala-gamma-D-Glu-L-Lys-D-Ala-D-Ala)-di-trans,octa-cis-undecaprenyl diphosphate = [GlcNAc-(1-&gt;4)-Mur2Ac(oyl-L-Ala-gamma-D-Glu-L-Lys-D-Ala-D-Ala)](n+1)-di-trans,octa-cis-undecaprenyl diphosphate + di-trans,octa-cis-undecaprenyl diphosphate + H(+)</text>
        <dbReference type="Rhea" id="RHEA:23708"/>
        <dbReference type="Rhea" id="RHEA-COMP:9602"/>
        <dbReference type="Rhea" id="RHEA-COMP:9603"/>
        <dbReference type="ChEBI" id="CHEBI:15378"/>
        <dbReference type="ChEBI" id="CHEBI:58405"/>
        <dbReference type="ChEBI" id="CHEBI:60033"/>
        <dbReference type="ChEBI" id="CHEBI:78435"/>
        <dbReference type="EC" id="2.4.99.28"/>
    </reaction>
</comment>
<evidence type="ECO:0000256" key="7">
    <source>
        <dbReference type="ARBA" id="ARBA00022801"/>
    </source>
</evidence>
<dbReference type="InterPro" id="IPR023346">
    <property type="entry name" value="Lysozyme-like_dom_sf"/>
</dbReference>
<proteinExistence type="predicted"/>
<evidence type="ECO:0000256" key="1">
    <source>
        <dbReference type="ARBA" id="ARBA00004236"/>
    </source>
</evidence>
<keyword evidence="6 18" id="KW-0808">Transferase</keyword>
<evidence type="ECO:0000256" key="9">
    <source>
        <dbReference type="ARBA" id="ARBA00022984"/>
    </source>
</evidence>
<evidence type="ECO:0000256" key="10">
    <source>
        <dbReference type="ARBA" id="ARBA00023136"/>
    </source>
</evidence>
<keyword evidence="3" id="KW-0121">Carboxypeptidase</keyword>
<evidence type="ECO:0000256" key="14">
    <source>
        <dbReference type="ARBA" id="ARBA00049902"/>
    </source>
</evidence>
<evidence type="ECO:0000256" key="4">
    <source>
        <dbReference type="ARBA" id="ARBA00022670"/>
    </source>
</evidence>
<dbReference type="PANTHER" id="PTHR32282">
    <property type="entry name" value="BINDING PROTEIN TRANSPEPTIDASE, PUTATIVE-RELATED"/>
    <property type="match status" value="1"/>
</dbReference>
<feature type="domain" description="Penicillin-binding protein transpeptidase" evidence="16">
    <location>
        <begin position="325"/>
        <end position="602"/>
    </location>
</feature>
<evidence type="ECO:0000256" key="8">
    <source>
        <dbReference type="ARBA" id="ARBA00022960"/>
    </source>
</evidence>
<keyword evidence="15" id="KW-1133">Transmembrane helix</keyword>
<keyword evidence="4" id="KW-0645">Protease</keyword>
<keyword evidence="19" id="KW-1185">Reference proteome</keyword>
<sequence>MELIANKKTAKYIRAIAFISLIFSIGLATLISLCVIIAKIAGPPPVSVPQTTVFYANDDSVIGQSKTAENRHWVALDQISPFVREATIAIEDQRFYDHYGFDVRRIAGAIVADIKAMAKVQGASTITQQYARNLYLSHDKTWKRKAMEALYTIRLEANYSKNTILEGYLNTIYYGHGAYGIEAASRLYFNKHAADLTLAEASMLAGIPKGPSYYSPYLNEQRAKQRQALILGQMREQGYITKAEEAEAKQSKLALVPLNQNEVAAQAPYFQDAVQAALLHDLKIDEQIIEQGGLRIYTTLDPKLQAIAEQTVQSVIPDSTDIETALVAMDPKTGEVKALIGGRDYKKSQFNRATQAYRQPGSTFKPFLYYAALEQGFTPVTRLKSEYTKFKLADGVSTYAPTNYNNYYADDFVTMMQALAVSDNIYAVKTHLFLGENTLVKTAKKFGITSKLDPVPALALGSSPVKPIEMTNAYSMFANGGKKVSPLFVRRIIDRDGAVLYDAHLENEQVLDKNNAFVTEEMMTGMFNKKLSGYATVTGQGIIPKLTRPYAGKSGSTKTDSWMIGFTPQLVTGVWVGYDKERDITSAAEQRYAKNIWADVMEKGLEKEKKEKFKQPAGVVALDINPKNGKIATKGCPLKVKMYFTKGTEPTEYCMDHLDGEDEFNKIQLKAKDEQKNGWWKKYFPW</sequence>
<keyword evidence="12" id="KW-0961">Cell wall biogenesis/degradation</keyword>
<dbReference type="RefSeq" id="WP_379947738.1">
    <property type="nucleotide sequence ID" value="NZ_JBHMAF010000010.1"/>
</dbReference>
<dbReference type="InterPro" id="IPR001264">
    <property type="entry name" value="Glyco_trans_51"/>
</dbReference>
<dbReference type="GO" id="GO:0016757">
    <property type="term" value="F:glycosyltransferase activity"/>
    <property type="evidence" value="ECO:0007669"/>
    <property type="project" value="UniProtKB-KW"/>
</dbReference>
<comment type="catalytic activity">
    <reaction evidence="13">
        <text>Preferential cleavage: (Ac)2-L-Lys-D-Ala-|-D-Ala. Also transpeptidation of peptidyl-alanyl moieties that are N-acyl substituents of D-alanine.</text>
        <dbReference type="EC" id="3.4.16.4"/>
    </reaction>
</comment>
<keyword evidence="11" id="KW-0511">Multifunctional enzyme</keyword>
<dbReference type="Pfam" id="PF00905">
    <property type="entry name" value="Transpeptidase"/>
    <property type="match status" value="1"/>
</dbReference>
<keyword evidence="8" id="KW-0133">Cell shape</keyword>
<comment type="subcellular location">
    <subcellularLocation>
        <location evidence="1">Cell membrane</location>
    </subcellularLocation>
</comment>
<feature type="domain" description="Glycosyl transferase family 51" evidence="17">
    <location>
        <begin position="60"/>
        <end position="234"/>
    </location>
</feature>